<keyword evidence="17" id="KW-1185">Reference proteome</keyword>
<evidence type="ECO:0000313" key="16">
    <source>
        <dbReference type="EMBL" id="QOD38062.1"/>
    </source>
</evidence>
<keyword evidence="9" id="KW-0288">FMN</keyword>
<dbReference type="Gene3D" id="3.20.20.70">
    <property type="entry name" value="Aldolase class I"/>
    <property type="match status" value="1"/>
</dbReference>
<organism evidence="16 17">
    <name type="scientific">Candidatus Wolbachia massiliensis</name>
    <dbReference type="NCBI Taxonomy" id="1845000"/>
    <lineage>
        <taxon>Bacteria</taxon>
        <taxon>Pseudomonadati</taxon>
        <taxon>Pseudomonadota</taxon>
        <taxon>Alphaproteobacteria</taxon>
        <taxon>Rickettsiales</taxon>
        <taxon>Anaplasmataceae</taxon>
        <taxon>Wolbachieae</taxon>
        <taxon>Wolbachia</taxon>
    </lineage>
</organism>
<evidence type="ECO:0000256" key="6">
    <source>
        <dbReference type="ARBA" id="ARBA00012791"/>
    </source>
</evidence>
<evidence type="ECO:0000259" key="15">
    <source>
        <dbReference type="Pfam" id="PF01180"/>
    </source>
</evidence>
<comment type="similarity">
    <text evidence="5">Belongs to the dihydroorotate dehydrogenase family. Type 2 subfamily.</text>
</comment>
<dbReference type="GO" id="GO:0005737">
    <property type="term" value="C:cytoplasm"/>
    <property type="evidence" value="ECO:0007669"/>
    <property type="project" value="InterPro"/>
</dbReference>
<proteinExistence type="inferred from homology"/>
<dbReference type="InterPro" id="IPR013785">
    <property type="entry name" value="Aldolase_TIM"/>
</dbReference>
<dbReference type="PIRSF" id="PIRSF000164">
    <property type="entry name" value="DHO_oxidase"/>
    <property type="match status" value="1"/>
</dbReference>
<dbReference type="NCBIfam" id="NF003645">
    <property type="entry name" value="PRK05286.1-2"/>
    <property type="match status" value="1"/>
</dbReference>
<evidence type="ECO:0000256" key="4">
    <source>
        <dbReference type="ARBA" id="ARBA00005161"/>
    </source>
</evidence>
<dbReference type="GO" id="GO:0016020">
    <property type="term" value="C:membrane"/>
    <property type="evidence" value="ECO:0007669"/>
    <property type="project" value="UniProtKB-SubCell"/>
</dbReference>
<keyword evidence="11 16" id="KW-0560">Oxidoreductase</keyword>
<keyword evidence="8" id="KW-0285">Flavoprotein</keyword>
<dbReference type="GO" id="GO:0044205">
    <property type="term" value="P:'de novo' UMP biosynthetic process"/>
    <property type="evidence" value="ECO:0007669"/>
    <property type="project" value="UniProtKB-UniPathway"/>
</dbReference>
<dbReference type="EC" id="1.3.5.2" evidence="6 14"/>
<feature type="domain" description="Dihydroorotate dehydrogenase catalytic" evidence="15">
    <location>
        <begin position="38"/>
        <end position="327"/>
    </location>
</feature>
<dbReference type="EMBL" id="CP061738">
    <property type="protein sequence ID" value="QOD38062.1"/>
    <property type="molecule type" value="Genomic_DNA"/>
</dbReference>
<evidence type="ECO:0000256" key="11">
    <source>
        <dbReference type="ARBA" id="ARBA00023002"/>
    </source>
</evidence>
<dbReference type="CDD" id="cd04738">
    <property type="entry name" value="DHOD_2_like"/>
    <property type="match status" value="1"/>
</dbReference>
<keyword evidence="12" id="KW-0472">Membrane</keyword>
<dbReference type="Pfam" id="PF01180">
    <property type="entry name" value="DHO_dh"/>
    <property type="match status" value="1"/>
</dbReference>
<comment type="subcellular location">
    <subcellularLocation>
        <location evidence="3">Membrane</location>
    </subcellularLocation>
</comment>
<dbReference type="SUPFAM" id="SSF51395">
    <property type="entry name" value="FMN-linked oxidoreductases"/>
    <property type="match status" value="1"/>
</dbReference>
<dbReference type="NCBIfam" id="TIGR01036">
    <property type="entry name" value="pyrD_sub2"/>
    <property type="match status" value="1"/>
</dbReference>
<evidence type="ECO:0000256" key="14">
    <source>
        <dbReference type="NCBIfam" id="TIGR01036"/>
    </source>
</evidence>
<dbReference type="NCBIfam" id="NF003652">
    <property type="entry name" value="PRK05286.2-5"/>
    <property type="match status" value="1"/>
</dbReference>
<dbReference type="InterPro" id="IPR005720">
    <property type="entry name" value="Dihydroorotate_DH_cat"/>
</dbReference>
<dbReference type="GO" id="GO:0106430">
    <property type="term" value="F:dihydroorotate dehydrogenase (quinone) activity"/>
    <property type="evidence" value="ECO:0007669"/>
    <property type="project" value="UniProtKB-EC"/>
</dbReference>
<reference evidence="16 17" key="1">
    <citation type="submission" date="2020-09" db="EMBL/GenBank/DDBJ databases">
        <title>An Earliest Endosymbiont, Wolbachia massiliensis sp. nov., Strain PL13 From the Bed Bug (Cimex hemipterius), Type strain of a New supergroup T.</title>
        <authorList>
            <person name="Laidoudi Y."/>
            <person name="Levasseur A."/>
            <person name="Medkour H."/>
            <person name="Maaloum M."/>
            <person name="BenKhedher M."/>
            <person name="Sambou M."/>
            <person name="Bassene H."/>
            <person name="Davoust B."/>
            <person name="Fenollar F."/>
            <person name="Raoult D."/>
            <person name="Mediannikov O."/>
        </authorList>
    </citation>
    <scope>NUCLEOTIDE SEQUENCE [LARGE SCALE GENOMIC DNA]</scope>
    <source>
        <strain evidence="16 17">PL13</strain>
    </source>
</reference>
<protein>
    <recommendedName>
        <fullName evidence="7 14">Dihydroorotate dehydrogenase (quinone)</fullName>
        <ecNumber evidence="6 14">1.3.5.2</ecNumber>
    </recommendedName>
</protein>
<dbReference type="PROSITE" id="PS00911">
    <property type="entry name" value="DHODEHASE_1"/>
    <property type="match status" value="1"/>
</dbReference>
<dbReference type="GO" id="GO:0006207">
    <property type="term" value="P:'de novo' pyrimidine nucleobase biosynthetic process"/>
    <property type="evidence" value="ECO:0007669"/>
    <property type="project" value="UniProtKB-UniRule"/>
</dbReference>
<dbReference type="KEGG" id="wms:ID128_04530"/>
<evidence type="ECO:0000256" key="13">
    <source>
        <dbReference type="ARBA" id="ARBA00048639"/>
    </source>
</evidence>
<evidence type="ECO:0000256" key="7">
    <source>
        <dbReference type="ARBA" id="ARBA00018366"/>
    </source>
</evidence>
<evidence type="ECO:0000256" key="10">
    <source>
        <dbReference type="ARBA" id="ARBA00022975"/>
    </source>
</evidence>
<dbReference type="InterPro" id="IPR005719">
    <property type="entry name" value="Dihydroorotate_DH_2"/>
</dbReference>
<dbReference type="PANTHER" id="PTHR48109:SF4">
    <property type="entry name" value="DIHYDROOROTATE DEHYDROGENASE (QUINONE), MITOCHONDRIAL"/>
    <property type="match status" value="1"/>
</dbReference>
<evidence type="ECO:0000256" key="12">
    <source>
        <dbReference type="ARBA" id="ARBA00023136"/>
    </source>
</evidence>
<dbReference type="PROSITE" id="PS00912">
    <property type="entry name" value="DHODEHASE_2"/>
    <property type="match status" value="1"/>
</dbReference>
<dbReference type="AlphaFoldDB" id="A0A7L7YLD1"/>
<evidence type="ECO:0000256" key="2">
    <source>
        <dbReference type="ARBA" id="ARBA00003125"/>
    </source>
</evidence>
<dbReference type="InterPro" id="IPR012135">
    <property type="entry name" value="Dihydroorotate_DH_1_2"/>
</dbReference>
<evidence type="ECO:0000256" key="5">
    <source>
        <dbReference type="ARBA" id="ARBA00005359"/>
    </source>
</evidence>
<keyword evidence="10" id="KW-0665">Pyrimidine biosynthesis</keyword>
<evidence type="ECO:0000313" key="17">
    <source>
        <dbReference type="Proteomes" id="UP000516514"/>
    </source>
</evidence>
<gene>
    <name evidence="16" type="ORF">ID128_04530</name>
</gene>
<evidence type="ECO:0000256" key="3">
    <source>
        <dbReference type="ARBA" id="ARBA00004370"/>
    </source>
</evidence>
<evidence type="ECO:0000256" key="9">
    <source>
        <dbReference type="ARBA" id="ARBA00022643"/>
    </source>
</evidence>
<dbReference type="InterPro" id="IPR001295">
    <property type="entry name" value="Dihydroorotate_DH_CS"/>
</dbReference>
<name>A0A7L7YLD1_9RICK</name>
<comment type="function">
    <text evidence="2">Catalyzes the conversion of dihydroorotate to orotate with quinone as electron acceptor.</text>
</comment>
<dbReference type="UniPathway" id="UPA00070">
    <property type="reaction ID" value="UER00946"/>
</dbReference>
<dbReference type="InterPro" id="IPR050074">
    <property type="entry name" value="DHO_dehydrogenase"/>
</dbReference>
<dbReference type="PANTHER" id="PTHR48109">
    <property type="entry name" value="DIHYDROOROTATE DEHYDROGENASE (QUINONE), MITOCHONDRIAL-RELATED"/>
    <property type="match status" value="1"/>
</dbReference>
<dbReference type="RefSeq" id="WP_191110884.1">
    <property type="nucleotide sequence ID" value="NZ_CP061738.1"/>
</dbReference>
<comment type="cofactor">
    <cofactor evidence="1">
        <name>FMN</name>
        <dbReference type="ChEBI" id="CHEBI:58210"/>
    </cofactor>
</comment>
<dbReference type="Proteomes" id="UP000516514">
    <property type="component" value="Chromosome"/>
</dbReference>
<comment type="catalytic activity">
    <reaction evidence="13">
        <text>(S)-dihydroorotate + a quinone = orotate + a quinol</text>
        <dbReference type="Rhea" id="RHEA:30187"/>
        <dbReference type="ChEBI" id="CHEBI:24646"/>
        <dbReference type="ChEBI" id="CHEBI:30839"/>
        <dbReference type="ChEBI" id="CHEBI:30864"/>
        <dbReference type="ChEBI" id="CHEBI:132124"/>
        <dbReference type="EC" id="1.3.5.2"/>
    </reaction>
</comment>
<accession>A0A7L7YLD1</accession>
<comment type="pathway">
    <text evidence="4">Pyrimidine metabolism; UMP biosynthesis via de novo pathway; orotate from (S)-dihydroorotate (quinone route): step 1/1.</text>
</comment>
<sequence length="346" mass="38317">MILRNLLFLLPPEIAHSLAIMVLKRMPCRKPIELPQSLSVNFFGNKLRSPVGLAAGFDKNAEVIRPMFPFGFGFMEAGTVTKYPQYGNARPRIFRLIKDQGIINRLGFNNKGINYFLKQINETKLEGCIFGINIGKNSTSKDQIGDYVDLMKTVYGKSNYIVLNISSPNTPNLRNLHNKQELSELLKSITLTRKSIDNSKSIPIILKISPDIDQRTKEDIAELALEYEIDGLTVSNTTVSRDNLHSHHNESGGLSGRPLFKLSTELLSDIYKLTQGKILLIGCGGISSGADAYEKIKAGASLVQLYTALIYQGPQVVNKINLELAELIRRDGLNNVSEAVGCGCNF</sequence>
<evidence type="ECO:0000256" key="8">
    <source>
        <dbReference type="ARBA" id="ARBA00022630"/>
    </source>
</evidence>
<evidence type="ECO:0000256" key="1">
    <source>
        <dbReference type="ARBA" id="ARBA00001917"/>
    </source>
</evidence>